<dbReference type="EMBL" id="JBHUMV010000008">
    <property type="protein sequence ID" value="MFD2755960.1"/>
    <property type="molecule type" value="Genomic_DNA"/>
</dbReference>
<evidence type="ECO:0000313" key="1">
    <source>
        <dbReference type="EMBL" id="MFD2755960.1"/>
    </source>
</evidence>
<accession>A0ABW5URU0</accession>
<keyword evidence="2" id="KW-1185">Reference proteome</keyword>
<reference evidence="2" key="1">
    <citation type="journal article" date="2019" name="Int. J. Syst. Evol. Microbiol.">
        <title>The Global Catalogue of Microorganisms (GCM) 10K type strain sequencing project: providing services to taxonomists for standard genome sequencing and annotation.</title>
        <authorList>
            <consortium name="The Broad Institute Genomics Platform"/>
            <consortium name="The Broad Institute Genome Sequencing Center for Infectious Disease"/>
            <person name="Wu L."/>
            <person name="Ma J."/>
        </authorList>
    </citation>
    <scope>NUCLEOTIDE SEQUENCE [LARGE SCALE GENOMIC DNA]</scope>
    <source>
        <strain evidence="2">TISTR 1906</strain>
    </source>
</reference>
<comment type="caution">
    <text evidence="1">The sequence shown here is derived from an EMBL/GenBank/DDBJ whole genome shotgun (WGS) entry which is preliminary data.</text>
</comment>
<gene>
    <name evidence="1" type="ORF">ACFSW6_17975</name>
</gene>
<evidence type="ECO:0000313" key="2">
    <source>
        <dbReference type="Proteomes" id="UP001597463"/>
    </source>
</evidence>
<dbReference type="RefSeq" id="WP_066471932.1">
    <property type="nucleotide sequence ID" value="NZ_BCNT01000001.1"/>
</dbReference>
<proteinExistence type="predicted"/>
<name>A0ABW5URU0_9BURK</name>
<organism evidence="1 2">
    <name type="scientific">Comamonas terrae</name>
    <dbReference type="NCBI Taxonomy" id="673548"/>
    <lineage>
        <taxon>Bacteria</taxon>
        <taxon>Pseudomonadati</taxon>
        <taxon>Pseudomonadota</taxon>
        <taxon>Betaproteobacteria</taxon>
        <taxon>Burkholderiales</taxon>
        <taxon>Comamonadaceae</taxon>
        <taxon>Comamonas</taxon>
    </lineage>
</organism>
<sequence>MIISLHIDQTDPGIYSARILDGRNEIAEFQAVTISAAIRQGAVGVRAGVEALHLWYEHVSIGTTSVYAMAYDAETLAKRLVSLHSQFKR</sequence>
<dbReference type="Proteomes" id="UP001597463">
    <property type="component" value="Unassembled WGS sequence"/>
</dbReference>
<protein>
    <submittedName>
        <fullName evidence="1">Uncharacterized protein</fullName>
    </submittedName>
</protein>